<sequence length="109" mass="12625">MADFLPCAVALAVVARRFQMAQATSEREPLRPFKKYTFDYLETEQVFIIGQNDNEQGNNQHIVLCEEQIDHFLKTLQRFQSAIAQEREEPLIRNANCLLTQHQKGSRST</sequence>
<name>A0A553H0L7_9PSED</name>
<keyword evidence="2" id="KW-1185">Reference proteome</keyword>
<dbReference type="Proteomes" id="UP000315235">
    <property type="component" value="Unassembled WGS sequence"/>
</dbReference>
<dbReference type="EMBL" id="VJOY01000005">
    <property type="protein sequence ID" value="TRX75292.1"/>
    <property type="molecule type" value="Genomic_DNA"/>
</dbReference>
<reference evidence="1 2" key="1">
    <citation type="submission" date="2019-07" db="EMBL/GenBank/DDBJ databases">
        <title>Pseudomonas mangiferae sp. nov., isolated from bark of mango tree in Thailand.</title>
        <authorList>
            <person name="Srisuk N."/>
            <person name="Anurat P."/>
        </authorList>
    </citation>
    <scope>NUCLEOTIDE SEQUENCE [LARGE SCALE GENOMIC DNA]</scope>
    <source>
        <strain evidence="1 2">DMKU_BBB3-04</strain>
    </source>
</reference>
<dbReference type="RefSeq" id="WP_143488035.1">
    <property type="nucleotide sequence ID" value="NZ_VJOY01000005.1"/>
</dbReference>
<protein>
    <submittedName>
        <fullName evidence="1">Uncharacterized protein</fullName>
    </submittedName>
</protein>
<gene>
    <name evidence="1" type="ORF">FM069_09385</name>
</gene>
<comment type="caution">
    <text evidence="1">The sequence shown here is derived from an EMBL/GenBank/DDBJ whole genome shotgun (WGS) entry which is preliminary data.</text>
</comment>
<evidence type="ECO:0000313" key="2">
    <source>
        <dbReference type="Proteomes" id="UP000315235"/>
    </source>
</evidence>
<organism evidence="1 2">
    <name type="scientific">Pseudomonas mangiferae</name>
    <dbReference type="NCBI Taxonomy" id="2593654"/>
    <lineage>
        <taxon>Bacteria</taxon>
        <taxon>Pseudomonadati</taxon>
        <taxon>Pseudomonadota</taxon>
        <taxon>Gammaproteobacteria</taxon>
        <taxon>Pseudomonadales</taxon>
        <taxon>Pseudomonadaceae</taxon>
        <taxon>Pseudomonas</taxon>
    </lineage>
</organism>
<proteinExistence type="predicted"/>
<accession>A0A553H0L7</accession>
<dbReference type="AlphaFoldDB" id="A0A553H0L7"/>
<evidence type="ECO:0000313" key="1">
    <source>
        <dbReference type="EMBL" id="TRX75292.1"/>
    </source>
</evidence>